<gene>
    <name evidence="2" type="ORF">AMPC_23740</name>
</gene>
<proteinExistence type="predicted"/>
<dbReference type="EMBL" id="AP025592">
    <property type="protein sequence ID" value="BDG09261.1"/>
    <property type="molecule type" value="Genomic_DNA"/>
</dbReference>
<dbReference type="RefSeq" id="WP_248341117.1">
    <property type="nucleotide sequence ID" value="NZ_AP025592.1"/>
</dbReference>
<evidence type="ECO:0000256" key="1">
    <source>
        <dbReference type="SAM" id="SignalP"/>
    </source>
</evidence>
<evidence type="ECO:0008006" key="4">
    <source>
        <dbReference type="Google" id="ProtNLM"/>
    </source>
</evidence>
<name>A0ABN6N895_9BACT</name>
<dbReference type="InterPro" id="IPR036280">
    <property type="entry name" value="Multihaem_cyt_sf"/>
</dbReference>
<keyword evidence="3" id="KW-1185">Reference proteome</keyword>
<accession>A0ABN6N895</accession>
<evidence type="ECO:0000313" key="3">
    <source>
        <dbReference type="Proteomes" id="UP001162734"/>
    </source>
</evidence>
<keyword evidence="1" id="KW-0732">Signal</keyword>
<sequence length="164" mass="17106">MRSARVPVAIAAFVWFAAAAADTAVEPAPAAEPARCSLLVAGREAAAADDCLVCHELHRTHPVDFPYPYPAFSRSPSLRTPDEAVRRGVFLPDGMIRCGTCHDGASPYRYRLAIPPGAQVAPAVKVGPVTAASSRRATRATAPAPASGDVTPTPLCLSCHAYDG</sequence>
<dbReference type="SUPFAM" id="SSF48695">
    <property type="entry name" value="Multiheme cytochromes"/>
    <property type="match status" value="1"/>
</dbReference>
<protein>
    <recommendedName>
        <fullName evidence="4">Doubled CXXCH motif domain-containing protein</fullName>
    </recommendedName>
</protein>
<organism evidence="2 3">
    <name type="scientific">Anaeromyxobacter paludicola</name>
    <dbReference type="NCBI Taxonomy" id="2918171"/>
    <lineage>
        <taxon>Bacteria</taxon>
        <taxon>Pseudomonadati</taxon>
        <taxon>Myxococcota</taxon>
        <taxon>Myxococcia</taxon>
        <taxon>Myxococcales</taxon>
        <taxon>Cystobacterineae</taxon>
        <taxon>Anaeromyxobacteraceae</taxon>
        <taxon>Anaeromyxobacter</taxon>
    </lineage>
</organism>
<evidence type="ECO:0000313" key="2">
    <source>
        <dbReference type="EMBL" id="BDG09261.1"/>
    </source>
</evidence>
<feature type="signal peptide" evidence="1">
    <location>
        <begin position="1"/>
        <end position="20"/>
    </location>
</feature>
<dbReference type="Proteomes" id="UP001162734">
    <property type="component" value="Chromosome"/>
</dbReference>
<feature type="chain" id="PRO_5047046236" description="Doubled CXXCH motif domain-containing protein" evidence="1">
    <location>
        <begin position="21"/>
        <end position="164"/>
    </location>
</feature>
<reference evidence="3" key="1">
    <citation type="journal article" date="2022" name="Int. J. Syst. Evol. Microbiol.">
        <title>Anaeromyxobacter oryzae sp. nov., Anaeromyxobacter diazotrophicus sp. nov. and Anaeromyxobacter paludicola sp. nov., isolated from paddy soils.</title>
        <authorList>
            <person name="Itoh H."/>
            <person name="Xu Z."/>
            <person name="Mise K."/>
            <person name="Masuda Y."/>
            <person name="Ushijima N."/>
            <person name="Hayakawa C."/>
            <person name="Shiratori Y."/>
            <person name="Senoo K."/>
        </authorList>
    </citation>
    <scope>NUCLEOTIDE SEQUENCE [LARGE SCALE GENOMIC DNA]</scope>
    <source>
        <strain evidence="3">Red630</strain>
    </source>
</reference>